<reference evidence="2 3" key="1">
    <citation type="submission" date="2021-06" db="EMBL/GenBank/DDBJ databases">
        <authorList>
            <person name="Palmer J.M."/>
        </authorList>
    </citation>
    <scope>NUCLEOTIDE SEQUENCE [LARGE SCALE GENOMIC DNA]</scope>
    <source>
        <strain evidence="3">if_2019</strain>
        <tissue evidence="2">Muscle</tissue>
    </source>
</reference>
<evidence type="ECO:0000313" key="3">
    <source>
        <dbReference type="Proteomes" id="UP001482620"/>
    </source>
</evidence>
<feature type="transmembrane region" description="Helical" evidence="1">
    <location>
        <begin position="90"/>
        <end position="111"/>
    </location>
</feature>
<organism evidence="2 3">
    <name type="scientific">Ilyodon furcidens</name>
    <name type="common">goldbreast splitfin</name>
    <dbReference type="NCBI Taxonomy" id="33524"/>
    <lineage>
        <taxon>Eukaryota</taxon>
        <taxon>Metazoa</taxon>
        <taxon>Chordata</taxon>
        <taxon>Craniata</taxon>
        <taxon>Vertebrata</taxon>
        <taxon>Euteleostomi</taxon>
        <taxon>Actinopterygii</taxon>
        <taxon>Neopterygii</taxon>
        <taxon>Teleostei</taxon>
        <taxon>Neoteleostei</taxon>
        <taxon>Acanthomorphata</taxon>
        <taxon>Ovalentaria</taxon>
        <taxon>Atherinomorphae</taxon>
        <taxon>Cyprinodontiformes</taxon>
        <taxon>Goodeidae</taxon>
        <taxon>Ilyodon</taxon>
    </lineage>
</organism>
<dbReference type="Proteomes" id="UP001482620">
    <property type="component" value="Unassembled WGS sequence"/>
</dbReference>
<keyword evidence="3" id="KW-1185">Reference proteome</keyword>
<evidence type="ECO:0000313" key="2">
    <source>
        <dbReference type="EMBL" id="MEQ2242596.1"/>
    </source>
</evidence>
<accession>A0ABV0UC25</accession>
<keyword evidence="1" id="KW-0812">Transmembrane</keyword>
<keyword evidence="1" id="KW-0472">Membrane</keyword>
<name>A0ABV0UC25_9TELE</name>
<sequence length="116" mass="13244">MAQTLTRLDVLPKDSDVLIPVRAALLMVEAKGVEQLMLDSAVVYATGSIQRQSLHITSAANVGVTAMFLQEKYGNLYRFLCKLYIALKKFLYPMNFLTFCCVIIKKLHVYYWDFRG</sequence>
<protein>
    <submittedName>
        <fullName evidence="2">Uncharacterized protein</fullName>
    </submittedName>
</protein>
<keyword evidence="1" id="KW-1133">Transmembrane helix</keyword>
<proteinExistence type="predicted"/>
<evidence type="ECO:0000256" key="1">
    <source>
        <dbReference type="SAM" id="Phobius"/>
    </source>
</evidence>
<dbReference type="EMBL" id="JAHRIQ010066250">
    <property type="protein sequence ID" value="MEQ2242596.1"/>
    <property type="molecule type" value="Genomic_DNA"/>
</dbReference>
<gene>
    <name evidence="2" type="ORF">ILYODFUR_037483</name>
</gene>
<comment type="caution">
    <text evidence="2">The sequence shown here is derived from an EMBL/GenBank/DDBJ whole genome shotgun (WGS) entry which is preliminary data.</text>
</comment>